<evidence type="ECO:0000313" key="1">
    <source>
        <dbReference type="EMBL" id="QDT00116.1"/>
    </source>
</evidence>
<organism evidence="1 2">
    <name type="scientific">Adhaeretor mobilis</name>
    <dbReference type="NCBI Taxonomy" id="1930276"/>
    <lineage>
        <taxon>Bacteria</taxon>
        <taxon>Pseudomonadati</taxon>
        <taxon>Planctomycetota</taxon>
        <taxon>Planctomycetia</taxon>
        <taxon>Pirellulales</taxon>
        <taxon>Lacipirellulaceae</taxon>
        <taxon>Adhaeretor</taxon>
    </lineage>
</organism>
<dbReference type="AlphaFoldDB" id="A0A517MYZ8"/>
<proteinExistence type="predicted"/>
<dbReference type="EMBL" id="CP036263">
    <property type="protein sequence ID" value="QDT00116.1"/>
    <property type="molecule type" value="Genomic_DNA"/>
</dbReference>
<dbReference type="KEGG" id="amob:HG15A2_34510"/>
<accession>A0A517MYZ8</accession>
<evidence type="ECO:0000313" key="2">
    <source>
        <dbReference type="Proteomes" id="UP000319852"/>
    </source>
</evidence>
<dbReference type="Proteomes" id="UP000319852">
    <property type="component" value="Chromosome"/>
</dbReference>
<keyword evidence="2" id="KW-1185">Reference proteome</keyword>
<name>A0A517MYZ8_9BACT</name>
<gene>
    <name evidence="1" type="ORF">HG15A2_34510</name>
</gene>
<reference evidence="1 2" key="1">
    <citation type="submission" date="2019-02" db="EMBL/GenBank/DDBJ databases">
        <title>Deep-cultivation of Planctomycetes and their phenomic and genomic characterization uncovers novel biology.</title>
        <authorList>
            <person name="Wiegand S."/>
            <person name="Jogler M."/>
            <person name="Boedeker C."/>
            <person name="Pinto D."/>
            <person name="Vollmers J."/>
            <person name="Rivas-Marin E."/>
            <person name="Kohn T."/>
            <person name="Peeters S.H."/>
            <person name="Heuer A."/>
            <person name="Rast P."/>
            <person name="Oberbeckmann S."/>
            <person name="Bunk B."/>
            <person name="Jeske O."/>
            <person name="Meyerdierks A."/>
            <person name="Storesund J.E."/>
            <person name="Kallscheuer N."/>
            <person name="Luecker S."/>
            <person name="Lage O.M."/>
            <person name="Pohl T."/>
            <person name="Merkel B.J."/>
            <person name="Hornburger P."/>
            <person name="Mueller R.-W."/>
            <person name="Bruemmer F."/>
            <person name="Labrenz M."/>
            <person name="Spormann A.M."/>
            <person name="Op den Camp H."/>
            <person name="Overmann J."/>
            <person name="Amann R."/>
            <person name="Jetten M.S.M."/>
            <person name="Mascher T."/>
            <person name="Medema M.H."/>
            <person name="Devos D.P."/>
            <person name="Kaster A.-K."/>
            <person name="Ovreas L."/>
            <person name="Rohde M."/>
            <person name="Galperin M.Y."/>
            <person name="Jogler C."/>
        </authorList>
    </citation>
    <scope>NUCLEOTIDE SEQUENCE [LARGE SCALE GENOMIC DNA]</scope>
    <source>
        <strain evidence="1 2">HG15A2</strain>
    </source>
</reference>
<sequence length="96" mass="10403">MVSMYKEAISHQLPRNIASHPALTHLDANCSTQSDWAIWTNPAGLVTAGNCSEIRPVEGLIHPEPTLTDLRNICPATAAVVLSRIVFIVFHEASGQ</sequence>
<protein>
    <submittedName>
        <fullName evidence="1">Uncharacterized protein</fullName>
    </submittedName>
</protein>